<dbReference type="EMBL" id="PDNB01000009">
    <property type="protein sequence ID" value="PGH17682.1"/>
    <property type="molecule type" value="Genomic_DNA"/>
</dbReference>
<dbReference type="Pfam" id="PF08030">
    <property type="entry name" value="NAD_binding_6"/>
    <property type="match status" value="1"/>
</dbReference>
<evidence type="ECO:0000259" key="12">
    <source>
        <dbReference type="Pfam" id="PF08030"/>
    </source>
</evidence>
<feature type="region of interest" description="Disordered" evidence="8">
    <location>
        <begin position="770"/>
        <end position="799"/>
    </location>
</feature>
<keyword evidence="2" id="KW-0813">Transport</keyword>
<dbReference type="AlphaFoldDB" id="A0A2B7Y9Y8"/>
<evidence type="ECO:0000256" key="3">
    <source>
        <dbReference type="ARBA" id="ARBA00022692"/>
    </source>
</evidence>
<feature type="chain" id="PRO_5012180034" description="FAD-binding FR-type domain-containing protein" evidence="10">
    <location>
        <begin position="18"/>
        <end position="864"/>
    </location>
</feature>
<sequence>MHFSSLLLLLAAGFSVASNIESTRCILSISEAVSHLSFTGSLSTPRQVDACTNKLRTYSLYAAATLYCSSAEIAEGLQILDSDCHKQGLQRIPYDVVRPELTWDYLRELRVVEYGEVPKKVELDEVVVVSRDWYWRVVRTNKAWAYEMWAHHAFGFASYWFWGIVLLSGVLNRFFTHFSAPAWSRAKFDPEGQSFLVKSGTSLLLFPFRWLRHQMRTYLIIPAALGSHHQRLFYWCSVPTRIEAIVIGLFYALSLILTCVAHDVFKGNLFWDDTFTQACRYVSDRTGIMSYANLSLLWLFGSRNNPFLWATGWSFSTFNLFHRAIARIATIQAIVHSIGYTILTLHKNKSYFLYWPQPWWYMGVVGTICMSLLLVFSSIWLRRNYYETFLLIHIMFSIVIIFGLFIHTGIFKGQFDLYSRYLWPVVIIWSLDRLARLARLLSCNLHLRFNEKSVEFTESVVSYNTASDIIRLEIMPGARNIKPRPGQHYFIYQPLGWVGYESHPFTVGSWSAVDDEDDYPPNEGGDLSSTAAVQSEDGTPAASEEATVDATDNKKSTYKLVFWIRPFDGWTKRLRSECLNSPKRTLTTNFLIEGPYYGGIELHNFDNVILIAGGTGIAAALPHVEDHLRRTGTISKPRRRERVLNSLATTISSSLLDDSSSSSSSDSSPSQFAPIKATVANNIQALLRTRTSNVTLIWTTRQESFIREVASRELAPALGREDIAVRFYCTSSSLSSPQLSDSDDADSQPIQQVDENTSLLSFFRDVRDTVKGRGRGKGKGNGNDSDIGSPPLPIYINSGRPDIKDTITTSIRDIGNDGILSSVGKTAILVCGPAEMADEARVAVHGLLKERYMGVEYFEETFGW</sequence>
<dbReference type="GO" id="GO:0006826">
    <property type="term" value="P:iron ion transport"/>
    <property type="evidence" value="ECO:0007669"/>
    <property type="project" value="TreeGrafter"/>
</dbReference>
<comment type="caution">
    <text evidence="13">The sequence shown here is derived from an EMBL/GenBank/DDBJ whole genome shotgun (WGS) entry which is preliminary data.</text>
</comment>
<dbReference type="Pfam" id="PF01794">
    <property type="entry name" value="Ferric_reduct"/>
    <property type="match status" value="1"/>
</dbReference>
<dbReference type="GO" id="GO:0006879">
    <property type="term" value="P:intracellular iron ion homeostasis"/>
    <property type="evidence" value="ECO:0007669"/>
    <property type="project" value="TreeGrafter"/>
</dbReference>
<dbReference type="GO" id="GO:0015677">
    <property type="term" value="P:copper ion import"/>
    <property type="evidence" value="ECO:0007669"/>
    <property type="project" value="TreeGrafter"/>
</dbReference>
<keyword evidence="5" id="KW-0560">Oxidoreductase</keyword>
<evidence type="ECO:0000256" key="9">
    <source>
        <dbReference type="SAM" id="Phobius"/>
    </source>
</evidence>
<keyword evidence="3 9" id="KW-0812">Transmembrane</keyword>
<keyword evidence="14" id="KW-1185">Reference proteome</keyword>
<dbReference type="SUPFAM" id="SSF52343">
    <property type="entry name" value="Ferredoxin reductase-like, C-terminal NADP-linked domain"/>
    <property type="match status" value="1"/>
</dbReference>
<dbReference type="GO" id="GO:0005886">
    <property type="term" value="C:plasma membrane"/>
    <property type="evidence" value="ECO:0007669"/>
    <property type="project" value="TreeGrafter"/>
</dbReference>
<reference evidence="13 14" key="1">
    <citation type="submission" date="2017-10" db="EMBL/GenBank/DDBJ databases">
        <title>Comparative genomics in systemic dimorphic fungi from Ajellomycetaceae.</title>
        <authorList>
            <person name="Munoz J.F."/>
            <person name="Mcewen J.G."/>
            <person name="Clay O.K."/>
            <person name="Cuomo C.A."/>
        </authorList>
    </citation>
    <scope>NUCLEOTIDE SEQUENCE [LARGE SCALE GENOMIC DNA]</scope>
    <source>
        <strain evidence="13 14">UAMH5409</strain>
    </source>
</reference>
<evidence type="ECO:0000256" key="8">
    <source>
        <dbReference type="SAM" id="MobiDB-lite"/>
    </source>
</evidence>
<keyword evidence="6" id="KW-0406">Ion transport</keyword>
<dbReference type="OrthoDB" id="167398at2759"/>
<dbReference type="CDD" id="cd06186">
    <property type="entry name" value="NOX_Duox_like_FAD_NADP"/>
    <property type="match status" value="1"/>
</dbReference>
<dbReference type="Gene3D" id="3.40.50.80">
    <property type="entry name" value="Nucleotide-binding domain of ferredoxin-NADP reductase (FNR) module"/>
    <property type="match status" value="1"/>
</dbReference>
<evidence type="ECO:0000256" key="10">
    <source>
        <dbReference type="SAM" id="SignalP"/>
    </source>
</evidence>
<dbReference type="SFLD" id="SFLDS00052">
    <property type="entry name" value="Ferric_Reductase_Domain"/>
    <property type="match status" value="1"/>
</dbReference>
<evidence type="ECO:0000256" key="6">
    <source>
        <dbReference type="ARBA" id="ARBA00023065"/>
    </source>
</evidence>
<feature type="transmembrane region" description="Helical" evidence="9">
    <location>
        <begin position="156"/>
        <end position="175"/>
    </location>
</feature>
<evidence type="ECO:0008006" key="15">
    <source>
        <dbReference type="Google" id="ProtNLM"/>
    </source>
</evidence>
<proteinExistence type="predicted"/>
<dbReference type="Proteomes" id="UP000223968">
    <property type="component" value="Unassembled WGS sequence"/>
</dbReference>
<feature type="domain" description="Ferric reductase NAD binding" evidence="12">
    <location>
        <begin position="605"/>
        <end position="843"/>
    </location>
</feature>
<keyword evidence="4 9" id="KW-1133">Transmembrane helix</keyword>
<evidence type="ECO:0000256" key="5">
    <source>
        <dbReference type="ARBA" id="ARBA00023002"/>
    </source>
</evidence>
<evidence type="ECO:0000256" key="7">
    <source>
        <dbReference type="ARBA" id="ARBA00023136"/>
    </source>
</evidence>
<dbReference type="InterPro" id="IPR013121">
    <property type="entry name" value="Fe_red_NAD-bd_6"/>
</dbReference>
<keyword evidence="7 9" id="KW-0472">Membrane</keyword>
<dbReference type="PANTHER" id="PTHR32361">
    <property type="entry name" value="FERRIC/CUPRIC REDUCTASE TRANSMEMBRANE COMPONENT"/>
    <property type="match status" value="1"/>
</dbReference>
<dbReference type="STRING" id="1447875.A0A2B7Y9Y8"/>
<evidence type="ECO:0000256" key="1">
    <source>
        <dbReference type="ARBA" id="ARBA00004141"/>
    </source>
</evidence>
<gene>
    <name evidence="13" type="ORF">AJ79_01044</name>
</gene>
<dbReference type="InterPro" id="IPR051410">
    <property type="entry name" value="Ferric/Cupric_Reductase"/>
</dbReference>
<feature type="compositionally biased region" description="Polar residues" evidence="8">
    <location>
        <begin position="527"/>
        <end position="537"/>
    </location>
</feature>
<dbReference type="GO" id="GO:0000293">
    <property type="term" value="F:ferric-chelate reductase activity"/>
    <property type="evidence" value="ECO:0007669"/>
    <property type="project" value="UniProtKB-ARBA"/>
</dbReference>
<feature type="transmembrane region" description="Helical" evidence="9">
    <location>
        <begin position="358"/>
        <end position="381"/>
    </location>
</feature>
<protein>
    <recommendedName>
        <fullName evidence="15">FAD-binding FR-type domain-containing protein</fullName>
    </recommendedName>
</protein>
<evidence type="ECO:0000256" key="2">
    <source>
        <dbReference type="ARBA" id="ARBA00022448"/>
    </source>
</evidence>
<dbReference type="SFLD" id="SFLDG01168">
    <property type="entry name" value="Ferric_reductase_subgroup_(FRE"/>
    <property type="match status" value="1"/>
</dbReference>
<keyword evidence="10" id="KW-0732">Signal</keyword>
<dbReference type="InterPro" id="IPR039261">
    <property type="entry name" value="FNR_nucleotide-bd"/>
</dbReference>
<feature type="signal peptide" evidence="10">
    <location>
        <begin position="1"/>
        <end position="17"/>
    </location>
</feature>
<comment type="subcellular location">
    <subcellularLocation>
        <location evidence="1">Membrane</location>
        <topology evidence="1">Multi-pass membrane protein</topology>
    </subcellularLocation>
</comment>
<feature type="region of interest" description="Disordered" evidence="8">
    <location>
        <begin position="518"/>
        <end position="548"/>
    </location>
</feature>
<name>A0A2B7Y9Y8_9EURO</name>
<evidence type="ECO:0000313" key="14">
    <source>
        <dbReference type="Proteomes" id="UP000223968"/>
    </source>
</evidence>
<dbReference type="InterPro" id="IPR013130">
    <property type="entry name" value="Fe3_Rdtase_TM_dom"/>
</dbReference>
<evidence type="ECO:0000313" key="13">
    <source>
        <dbReference type="EMBL" id="PGH17682.1"/>
    </source>
</evidence>
<evidence type="ECO:0000259" key="11">
    <source>
        <dbReference type="Pfam" id="PF01794"/>
    </source>
</evidence>
<organism evidence="13 14">
    <name type="scientific">Helicocarpus griseus UAMH5409</name>
    <dbReference type="NCBI Taxonomy" id="1447875"/>
    <lineage>
        <taxon>Eukaryota</taxon>
        <taxon>Fungi</taxon>
        <taxon>Dikarya</taxon>
        <taxon>Ascomycota</taxon>
        <taxon>Pezizomycotina</taxon>
        <taxon>Eurotiomycetes</taxon>
        <taxon>Eurotiomycetidae</taxon>
        <taxon>Onygenales</taxon>
        <taxon>Ajellomycetaceae</taxon>
        <taxon>Helicocarpus</taxon>
    </lineage>
</organism>
<feature type="transmembrane region" description="Helical" evidence="9">
    <location>
        <begin position="324"/>
        <end position="346"/>
    </location>
</feature>
<feature type="transmembrane region" description="Helical" evidence="9">
    <location>
        <begin position="388"/>
        <end position="411"/>
    </location>
</feature>
<feature type="domain" description="Ferric oxidoreductase" evidence="11">
    <location>
        <begin position="286"/>
        <end position="403"/>
    </location>
</feature>
<evidence type="ECO:0000256" key="4">
    <source>
        <dbReference type="ARBA" id="ARBA00022989"/>
    </source>
</evidence>
<dbReference type="PANTHER" id="PTHR32361:SF9">
    <property type="entry name" value="FERRIC REDUCTASE TRANSMEMBRANE COMPONENT 3-RELATED"/>
    <property type="match status" value="1"/>
</dbReference>
<accession>A0A2B7Y9Y8</accession>
<feature type="transmembrane region" description="Helical" evidence="9">
    <location>
        <begin position="232"/>
        <end position="257"/>
    </location>
</feature>